<gene>
    <name evidence="1" type="ORF">G2W53_032820</name>
</gene>
<dbReference type="Proteomes" id="UP000634136">
    <property type="component" value="Unassembled WGS sequence"/>
</dbReference>
<dbReference type="InterPro" id="IPR051320">
    <property type="entry name" value="Viral_Replic_Matur_Polypro"/>
</dbReference>
<evidence type="ECO:0000313" key="1">
    <source>
        <dbReference type="EMBL" id="KAF7811844.1"/>
    </source>
</evidence>
<dbReference type="Gene3D" id="3.30.70.270">
    <property type="match status" value="1"/>
</dbReference>
<dbReference type="PANTHER" id="PTHR33064:SF37">
    <property type="entry name" value="RIBONUCLEASE H"/>
    <property type="match status" value="1"/>
</dbReference>
<evidence type="ECO:0000313" key="2">
    <source>
        <dbReference type="Proteomes" id="UP000634136"/>
    </source>
</evidence>
<proteinExistence type="predicted"/>
<name>A0A834T8G2_9FABA</name>
<dbReference type="InterPro" id="IPR043128">
    <property type="entry name" value="Rev_trsase/Diguanyl_cyclase"/>
</dbReference>
<dbReference type="EMBL" id="JAAIUW010000010">
    <property type="protein sequence ID" value="KAF7811844.1"/>
    <property type="molecule type" value="Genomic_DNA"/>
</dbReference>
<reference evidence="1" key="1">
    <citation type="submission" date="2020-09" db="EMBL/GenBank/DDBJ databases">
        <title>Genome-Enabled Discovery of Anthraquinone Biosynthesis in Senna tora.</title>
        <authorList>
            <person name="Kang S.-H."/>
            <person name="Pandey R.P."/>
            <person name="Lee C.-M."/>
            <person name="Sim J.-S."/>
            <person name="Jeong J.-T."/>
            <person name="Choi B.-S."/>
            <person name="Jung M."/>
            <person name="Ginzburg D."/>
            <person name="Zhao K."/>
            <person name="Won S.Y."/>
            <person name="Oh T.-J."/>
            <person name="Yu Y."/>
            <person name="Kim N.-H."/>
            <person name="Lee O.R."/>
            <person name="Lee T.-H."/>
            <person name="Bashyal P."/>
            <person name="Kim T.-S."/>
            <person name="Lee W.-H."/>
            <person name="Kawkins C."/>
            <person name="Kim C.-K."/>
            <person name="Kim J.S."/>
            <person name="Ahn B.O."/>
            <person name="Rhee S.Y."/>
            <person name="Sohng J.K."/>
        </authorList>
    </citation>
    <scope>NUCLEOTIDE SEQUENCE</scope>
    <source>
        <tissue evidence="1">Leaf</tissue>
    </source>
</reference>
<comment type="caution">
    <text evidence="1">The sequence shown here is derived from an EMBL/GenBank/DDBJ whole genome shotgun (WGS) entry which is preliminary data.</text>
</comment>
<protein>
    <submittedName>
        <fullName evidence="1">Putative mitochondrial protein</fullName>
    </submittedName>
</protein>
<dbReference type="PANTHER" id="PTHR33064">
    <property type="entry name" value="POL PROTEIN"/>
    <property type="match status" value="1"/>
</dbReference>
<dbReference type="OrthoDB" id="437338at2759"/>
<sequence>MAANPNKLSAMTQWLVPVNVKQLQGFLGFTRYYRRFIEHYATIVNPLTNLLKKGSSSWLEASYGADHTILQDREALRKVLLTTLIQAQAQIIKKVADEKWRHKGYAVGDWVWLKLHKYRQQSSTVRKRSVQEGNADASLKLPRNNIHKHYPGVLPSFNTKSSLPLR</sequence>
<accession>A0A834T8G2</accession>
<dbReference type="SUPFAM" id="SSF56672">
    <property type="entry name" value="DNA/RNA polymerases"/>
    <property type="match status" value="1"/>
</dbReference>
<dbReference type="InterPro" id="IPR043502">
    <property type="entry name" value="DNA/RNA_pol_sf"/>
</dbReference>
<dbReference type="AlphaFoldDB" id="A0A834T8G2"/>
<organism evidence="1 2">
    <name type="scientific">Senna tora</name>
    <dbReference type="NCBI Taxonomy" id="362788"/>
    <lineage>
        <taxon>Eukaryota</taxon>
        <taxon>Viridiplantae</taxon>
        <taxon>Streptophyta</taxon>
        <taxon>Embryophyta</taxon>
        <taxon>Tracheophyta</taxon>
        <taxon>Spermatophyta</taxon>
        <taxon>Magnoliopsida</taxon>
        <taxon>eudicotyledons</taxon>
        <taxon>Gunneridae</taxon>
        <taxon>Pentapetalae</taxon>
        <taxon>rosids</taxon>
        <taxon>fabids</taxon>
        <taxon>Fabales</taxon>
        <taxon>Fabaceae</taxon>
        <taxon>Caesalpinioideae</taxon>
        <taxon>Cassia clade</taxon>
        <taxon>Senna</taxon>
    </lineage>
</organism>
<keyword evidence="2" id="KW-1185">Reference proteome</keyword>